<evidence type="ECO:0000313" key="2">
    <source>
        <dbReference type="Proteomes" id="UP000735302"/>
    </source>
</evidence>
<accession>A0AAV4ANY1</accession>
<proteinExistence type="predicted"/>
<name>A0AAV4ANY1_9GAST</name>
<evidence type="ECO:0000313" key="1">
    <source>
        <dbReference type="EMBL" id="GFO08622.1"/>
    </source>
</evidence>
<gene>
    <name evidence="1" type="ORF">PoB_003512700</name>
</gene>
<reference evidence="1 2" key="1">
    <citation type="journal article" date="2021" name="Elife">
        <title>Chloroplast acquisition without the gene transfer in kleptoplastic sea slugs, Plakobranchus ocellatus.</title>
        <authorList>
            <person name="Maeda T."/>
            <person name="Takahashi S."/>
            <person name="Yoshida T."/>
            <person name="Shimamura S."/>
            <person name="Takaki Y."/>
            <person name="Nagai Y."/>
            <person name="Toyoda A."/>
            <person name="Suzuki Y."/>
            <person name="Arimoto A."/>
            <person name="Ishii H."/>
            <person name="Satoh N."/>
            <person name="Nishiyama T."/>
            <person name="Hasebe M."/>
            <person name="Maruyama T."/>
            <person name="Minagawa J."/>
            <person name="Obokata J."/>
            <person name="Shigenobu S."/>
        </authorList>
    </citation>
    <scope>NUCLEOTIDE SEQUENCE [LARGE SCALE GENOMIC DNA]</scope>
</reference>
<dbReference type="Proteomes" id="UP000735302">
    <property type="component" value="Unassembled WGS sequence"/>
</dbReference>
<dbReference type="AlphaFoldDB" id="A0AAV4ANY1"/>
<sequence length="124" mass="13806">MEYLRSRVERLLPYTTRSHYHNGVIAAVRTGRVGTSGGEKRVAGSLATRLCRAEICVRREFGTSPEEADSHNMIPHQAVDSFLPFSTFSKLHLPVAVKIFEVSSVKISELYQAQRALKSPAYAV</sequence>
<comment type="caution">
    <text evidence="1">The sequence shown here is derived from an EMBL/GenBank/DDBJ whole genome shotgun (WGS) entry which is preliminary data.</text>
</comment>
<protein>
    <submittedName>
        <fullName evidence="1">Uncharacterized protein</fullName>
    </submittedName>
</protein>
<dbReference type="EMBL" id="BLXT01003974">
    <property type="protein sequence ID" value="GFO08622.1"/>
    <property type="molecule type" value="Genomic_DNA"/>
</dbReference>
<organism evidence="1 2">
    <name type="scientific">Plakobranchus ocellatus</name>
    <dbReference type="NCBI Taxonomy" id="259542"/>
    <lineage>
        <taxon>Eukaryota</taxon>
        <taxon>Metazoa</taxon>
        <taxon>Spiralia</taxon>
        <taxon>Lophotrochozoa</taxon>
        <taxon>Mollusca</taxon>
        <taxon>Gastropoda</taxon>
        <taxon>Heterobranchia</taxon>
        <taxon>Euthyneura</taxon>
        <taxon>Panpulmonata</taxon>
        <taxon>Sacoglossa</taxon>
        <taxon>Placobranchoidea</taxon>
        <taxon>Plakobranchidae</taxon>
        <taxon>Plakobranchus</taxon>
    </lineage>
</organism>
<keyword evidence="2" id="KW-1185">Reference proteome</keyword>